<dbReference type="GO" id="GO:0003677">
    <property type="term" value="F:DNA binding"/>
    <property type="evidence" value="ECO:0007669"/>
    <property type="project" value="InterPro"/>
</dbReference>
<name>A0A2H0R0K0_9BACT</name>
<dbReference type="Proteomes" id="UP000230828">
    <property type="component" value="Unassembled WGS sequence"/>
</dbReference>
<dbReference type="InterPro" id="IPR001437">
    <property type="entry name" value="Tscrpt_elong_fac_GreA/B_C"/>
</dbReference>
<dbReference type="InterPro" id="IPR023459">
    <property type="entry name" value="Tscrpt_elong_fac_GreA/B_fam"/>
</dbReference>
<dbReference type="PROSITE" id="PS00830">
    <property type="entry name" value="GREAB_2"/>
    <property type="match status" value="1"/>
</dbReference>
<dbReference type="PANTHER" id="PTHR30437:SF4">
    <property type="entry name" value="TRANSCRIPTION ELONGATION FACTOR GREA"/>
    <property type="match status" value="1"/>
</dbReference>
<dbReference type="GO" id="GO:0032784">
    <property type="term" value="P:regulation of DNA-templated transcription elongation"/>
    <property type="evidence" value="ECO:0007669"/>
    <property type="project" value="InterPro"/>
</dbReference>
<gene>
    <name evidence="2" type="ORF">COV33_01700</name>
</gene>
<evidence type="ECO:0000313" key="3">
    <source>
        <dbReference type="Proteomes" id="UP000230828"/>
    </source>
</evidence>
<dbReference type="EMBL" id="PCXM01000031">
    <property type="protein sequence ID" value="PIR40039.1"/>
    <property type="molecule type" value="Genomic_DNA"/>
</dbReference>
<proteinExistence type="predicted"/>
<dbReference type="SUPFAM" id="SSF54534">
    <property type="entry name" value="FKBP-like"/>
    <property type="match status" value="1"/>
</dbReference>
<organism evidence="2 3">
    <name type="scientific">Candidatus Zambryskibacteria bacterium CG10_big_fil_rev_8_21_14_0_10_34_34</name>
    <dbReference type="NCBI Taxonomy" id="1975114"/>
    <lineage>
        <taxon>Bacteria</taxon>
        <taxon>Candidatus Zambryskiibacteriota</taxon>
    </lineage>
</organism>
<accession>A0A2H0R0K0</accession>
<dbReference type="InterPro" id="IPR018151">
    <property type="entry name" value="TF_GreA/GreB_CS"/>
</dbReference>
<dbReference type="InterPro" id="IPR036953">
    <property type="entry name" value="GreA/GreB_C_sf"/>
</dbReference>
<dbReference type="AlphaFoldDB" id="A0A2H0R0K0"/>
<evidence type="ECO:0000313" key="2">
    <source>
        <dbReference type="EMBL" id="PIR40039.1"/>
    </source>
</evidence>
<sequence length="145" mass="16315">MREDLVILRGLVGQLQQDVRDLAKEQREASSQSTENFGHDDACQEAIYDKRRLVLSRLNSLVPILNSAVIVEPEEQPTKVQFGTVVELSDGRRIRIGSYAIYARHSVYTISYNSPLGKSLIGKQEGDTTFFRSQEFVITKISGLI</sequence>
<dbReference type="Gene3D" id="3.10.50.30">
    <property type="entry name" value="Transcription elongation factor, GreA/GreB, C-terminal domain"/>
    <property type="match status" value="1"/>
</dbReference>
<dbReference type="Pfam" id="PF01272">
    <property type="entry name" value="GreA_GreB"/>
    <property type="match status" value="1"/>
</dbReference>
<evidence type="ECO:0000259" key="1">
    <source>
        <dbReference type="Pfam" id="PF01272"/>
    </source>
</evidence>
<dbReference type="GO" id="GO:0006354">
    <property type="term" value="P:DNA-templated transcription elongation"/>
    <property type="evidence" value="ECO:0007669"/>
    <property type="project" value="TreeGrafter"/>
</dbReference>
<reference evidence="2 3" key="1">
    <citation type="submission" date="2017-09" db="EMBL/GenBank/DDBJ databases">
        <title>Depth-based differentiation of microbial function through sediment-hosted aquifers and enrichment of novel symbionts in the deep terrestrial subsurface.</title>
        <authorList>
            <person name="Probst A.J."/>
            <person name="Ladd B."/>
            <person name="Jarett J.K."/>
            <person name="Geller-Mcgrath D.E."/>
            <person name="Sieber C.M."/>
            <person name="Emerson J.B."/>
            <person name="Anantharaman K."/>
            <person name="Thomas B.C."/>
            <person name="Malmstrom R."/>
            <person name="Stieglmeier M."/>
            <person name="Klingl A."/>
            <person name="Woyke T."/>
            <person name="Ryan C.M."/>
            <person name="Banfield J.F."/>
        </authorList>
    </citation>
    <scope>NUCLEOTIDE SEQUENCE [LARGE SCALE GENOMIC DNA]</scope>
    <source>
        <strain evidence="2">CG10_big_fil_rev_8_21_14_0_10_34_34</strain>
    </source>
</reference>
<feature type="domain" description="Transcription elongation factor GreA/GreB C-terminal" evidence="1">
    <location>
        <begin position="77"/>
        <end position="132"/>
    </location>
</feature>
<comment type="caution">
    <text evidence="2">The sequence shown here is derived from an EMBL/GenBank/DDBJ whole genome shotgun (WGS) entry which is preliminary data.</text>
</comment>
<dbReference type="GO" id="GO:0070063">
    <property type="term" value="F:RNA polymerase binding"/>
    <property type="evidence" value="ECO:0007669"/>
    <property type="project" value="InterPro"/>
</dbReference>
<protein>
    <recommendedName>
        <fullName evidence="1">Transcription elongation factor GreA/GreB C-terminal domain-containing protein</fullName>
    </recommendedName>
</protein>
<dbReference type="PANTHER" id="PTHR30437">
    <property type="entry name" value="TRANSCRIPTION ELONGATION FACTOR GREA"/>
    <property type="match status" value="1"/>
</dbReference>